<dbReference type="AlphaFoldDB" id="A0A2N3LIP9"/>
<dbReference type="InterPro" id="IPR036890">
    <property type="entry name" value="HATPase_C_sf"/>
</dbReference>
<protein>
    <recommendedName>
        <fullName evidence="2">histidine kinase</fullName>
        <ecNumber evidence="2">2.7.13.3</ecNumber>
    </recommendedName>
</protein>
<dbReference type="Gene3D" id="3.30.565.10">
    <property type="entry name" value="Histidine kinase-like ATPase, C-terminal domain"/>
    <property type="match status" value="1"/>
</dbReference>
<dbReference type="Proteomes" id="UP000233440">
    <property type="component" value="Unassembled WGS sequence"/>
</dbReference>
<keyword evidence="3" id="KW-0597">Phosphoprotein</keyword>
<dbReference type="GO" id="GO:0000155">
    <property type="term" value="F:phosphorelay sensor kinase activity"/>
    <property type="evidence" value="ECO:0007669"/>
    <property type="project" value="InterPro"/>
</dbReference>
<proteinExistence type="predicted"/>
<comment type="caution">
    <text evidence="12">The sequence shown here is derived from an EMBL/GenBank/DDBJ whole genome shotgun (WGS) entry which is preliminary data.</text>
</comment>
<evidence type="ECO:0000259" key="10">
    <source>
        <dbReference type="PROSITE" id="PS50112"/>
    </source>
</evidence>
<feature type="domain" description="PAS" evidence="10">
    <location>
        <begin position="163"/>
        <end position="224"/>
    </location>
</feature>
<keyword evidence="8" id="KW-0902">Two-component regulatory system</keyword>
<evidence type="ECO:0000256" key="3">
    <source>
        <dbReference type="ARBA" id="ARBA00022553"/>
    </source>
</evidence>
<evidence type="ECO:0000256" key="8">
    <source>
        <dbReference type="ARBA" id="ARBA00023012"/>
    </source>
</evidence>
<name>A0A2N3LIP9_9BACI</name>
<evidence type="ECO:0000256" key="1">
    <source>
        <dbReference type="ARBA" id="ARBA00000085"/>
    </source>
</evidence>
<evidence type="ECO:0000256" key="5">
    <source>
        <dbReference type="ARBA" id="ARBA00022741"/>
    </source>
</evidence>
<dbReference type="CDD" id="cd00075">
    <property type="entry name" value="HATPase"/>
    <property type="match status" value="1"/>
</dbReference>
<dbReference type="InterPro" id="IPR000700">
    <property type="entry name" value="PAS-assoc_C"/>
</dbReference>
<dbReference type="NCBIfam" id="TIGR00229">
    <property type="entry name" value="sensory_box"/>
    <property type="match status" value="1"/>
</dbReference>
<evidence type="ECO:0000256" key="2">
    <source>
        <dbReference type="ARBA" id="ARBA00012438"/>
    </source>
</evidence>
<dbReference type="InterPro" id="IPR005467">
    <property type="entry name" value="His_kinase_dom"/>
</dbReference>
<dbReference type="PRINTS" id="PR00344">
    <property type="entry name" value="BCTRLSENSOR"/>
</dbReference>
<dbReference type="Gene3D" id="1.10.287.130">
    <property type="match status" value="1"/>
</dbReference>
<dbReference type="PROSITE" id="PS50109">
    <property type="entry name" value="HIS_KIN"/>
    <property type="match status" value="1"/>
</dbReference>
<organism evidence="12 13">
    <name type="scientific">Heyndrickxia camelliae</name>
    <dbReference type="NCBI Taxonomy" id="1707093"/>
    <lineage>
        <taxon>Bacteria</taxon>
        <taxon>Bacillati</taxon>
        <taxon>Bacillota</taxon>
        <taxon>Bacilli</taxon>
        <taxon>Bacillales</taxon>
        <taxon>Bacillaceae</taxon>
        <taxon>Heyndrickxia</taxon>
    </lineage>
</organism>
<dbReference type="SUPFAM" id="SSF55874">
    <property type="entry name" value="ATPase domain of HSP90 chaperone/DNA topoisomerase II/histidine kinase"/>
    <property type="match status" value="1"/>
</dbReference>
<dbReference type="InterPro" id="IPR001610">
    <property type="entry name" value="PAC"/>
</dbReference>
<gene>
    <name evidence="12" type="ORF">CWO92_13850</name>
</gene>
<dbReference type="CDD" id="cd00130">
    <property type="entry name" value="PAS"/>
    <property type="match status" value="1"/>
</dbReference>
<dbReference type="Gene3D" id="3.30.450.20">
    <property type="entry name" value="PAS domain"/>
    <property type="match status" value="1"/>
</dbReference>
<dbReference type="InterPro" id="IPR003594">
    <property type="entry name" value="HATPase_dom"/>
</dbReference>
<dbReference type="InterPro" id="IPR035965">
    <property type="entry name" value="PAS-like_dom_sf"/>
</dbReference>
<dbReference type="GO" id="GO:0005524">
    <property type="term" value="F:ATP binding"/>
    <property type="evidence" value="ECO:0007669"/>
    <property type="project" value="UniProtKB-KW"/>
</dbReference>
<dbReference type="EMBL" id="PIQO01000010">
    <property type="protein sequence ID" value="PKR84465.1"/>
    <property type="molecule type" value="Genomic_DNA"/>
</dbReference>
<dbReference type="PANTHER" id="PTHR43065">
    <property type="entry name" value="SENSOR HISTIDINE KINASE"/>
    <property type="match status" value="1"/>
</dbReference>
<sequence length="514" mass="59651">MVEGMDKELKQIGRRILENRPLLAKKLQEKQRHELHFHLLEDLTPIHEMFFHHLGNSIIHGTDSPHQDIKKWANLLIEKSCLFSARLKKQSLFPSYHYRSVIMEFLEEEVYNKVVSPQTLIQAIKKVDSFIEHSSIIFSNQRKPYILKELRNYALTLAEENITLRELDDLINALKEATILVITDNNDAIKYASKKFCDITKYSEEELIGATHHDLLYSGYHSEDFFREIREYIELGKIWKGEICNKAKDGSLYWVDCTIIPFRDRNGKTYQHFSIQFDITEQKNTEEMLQKTEKLSLVGELAAGIAHEIRNPLTTIRGFVQILDHFSEEKKYLYSKTILEEIDRINFIVSEFMVFAKLHSIEFKACSLFDIIRNVVHLLNAESTMKNVEITEAYHQNDIYIYGEKNQLTQVFLNMLKNAIDALPNGGKINISSSLNEENVIISIQDNGIGMSSEQVSKIGEPFYTLKENGNGLGLMVSYKIIENHRGRITVESEINKGTTFHISFPILRKRKEN</sequence>
<keyword evidence="7" id="KW-0067">ATP-binding</keyword>
<dbReference type="SMART" id="SM00086">
    <property type="entry name" value="PAC"/>
    <property type="match status" value="1"/>
</dbReference>
<evidence type="ECO:0000259" key="11">
    <source>
        <dbReference type="PROSITE" id="PS50113"/>
    </source>
</evidence>
<evidence type="ECO:0000313" key="12">
    <source>
        <dbReference type="EMBL" id="PKR84465.1"/>
    </source>
</evidence>
<evidence type="ECO:0000256" key="6">
    <source>
        <dbReference type="ARBA" id="ARBA00022777"/>
    </source>
</evidence>
<dbReference type="SMART" id="SM00091">
    <property type="entry name" value="PAS"/>
    <property type="match status" value="1"/>
</dbReference>
<evidence type="ECO:0000256" key="4">
    <source>
        <dbReference type="ARBA" id="ARBA00022679"/>
    </source>
</evidence>
<dbReference type="Pfam" id="PF13426">
    <property type="entry name" value="PAS_9"/>
    <property type="match status" value="1"/>
</dbReference>
<evidence type="ECO:0000256" key="7">
    <source>
        <dbReference type="ARBA" id="ARBA00022840"/>
    </source>
</evidence>
<dbReference type="InterPro" id="IPR003661">
    <property type="entry name" value="HisK_dim/P_dom"/>
</dbReference>
<dbReference type="SUPFAM" id="SSF47384">
    <property type="entry name" value="Homodimeric domain of signal transducing histidine kinase"/>
    <property type="match status" value="1"/>
</dbReference>
<keyword evidence="5" id="KW-0547">Nucleotide-binding</keyword>
<keyword evidence="13" id="KW-1185">Reference proteome</keyword>
<dbReference type="Pfam" id="PF02518">
    <property type="entry name" value="HATPase_c"/>
    <property type="match status" value="1"/>
</dbReference>
<feature type="domain" description="Histidine kinase" evidence="9">
    <location>
        <begin position="304"/>
        <end position="509"/>
    </location>
</feature>
<dbReference type="PANTHER" id="PTHR43065:SF34">
    <property type="entry name" value="SPORULATION KINASE A"/>
    <property type="match status" value="1"/>
</dbReference>
<dbReference type="InterPro" id="IPR036097">
    <property type="entry name" value="HisK_dim/P_sf"/>
</dbReference>
<dbReference type="SMART" id="SM00387">
    <property type="entry name" value="HATPase_c"/>
    <property type="match status" value="1"/>
</dbReference>
<dbReference type="InterPro" id="IPR000014">
    <property type="entry name" value="PAS"/>
</dbReference>
<dbReference type="Pfam" id="PF00512">
    <property type="entry name" value="HisKA"/>
    <property type="match status" value="1"/>
</dbReference>
<comment type="catalytic activity">
    <reaction evidence="1">
        <text>ATP + protein L-histidine = ADP + protein N-phospho-L-histidine.</text>
        <dbReference type="EC" id="2.7.13.3"/>
    </reaction>
</comment>
<feature type="domain" description="PAC" evidence="11">
    <location>
        <begin position="237"/>
        <end position="291"/>
    </location>
</feature>
<dbReference type="PROSITE" id="PS50112">
    <property type="entry name" value="PAS"/>
    <property type="match status" value="1"/>
</dbReference>
<keyword evidence="4" id="KW-0808">Transferase</keyword>
<dbReference type="CDD" id="cd00082">
    <property type="entry name" value="HisKA"/>
    <property type="match status" value="1"/>
</dbReference>
<evidence type="ECO:0000313" key="13">
    <source>
        <dbReference type="Proteomes" id="UP000233440"/>
    </source>
</evidence>
<accession>A0A2N3LIP9</accession>
<dbReference type="SUPFAM" id="SSF55785">
    <property type="entry name" value="PYP-like sensor domain (PAS domain)"/>
    <property type="match status" value="1"/>
</dbReference>
<dbReference type="SMART" id="SM00388">
    <property type="entry name" value="HisKA"/>
    <property type="match status" value="1"/>
</dbReference>
<keyword evidence="6 12" id="KW-0418">Kinase</keyword>
<dbReference type="EC" id="2.7.13.3" evidence="2"/>
<dbReference type="PROSITE" id="PS50113">
    <property type="entry name" value="PAC"/>
    <property type="match status" value="1"/>
</dbReference>
<evidence type="ECO:0000259" key="9">
    <source>
        <dbReference type="PROSITE" id="PS50109"/>
    </source>
</evidence>
<reference evidence="12 13" key="1">
    <citation type="submission" date="2017-11" db="EMBL/GenBank/DDBJ databases">
        <title>Bacillus camelliae sp. nov., isolated from pu'er tea.</title>
        <authorList>
            <person name="Niu L."/>
        </authorList>
    </citation>
    <scope>NUCLEOTIDE SEQUENCE [LARGE SCALE GENOMIC DNA]</scope>
    <source>
        <strain evidence="12 13">7578-1</strain>
    </source>
</reference>
<dbReference type="InterPro" id="IPR004358">
    <property type="entry name" value="Sig_transdc_His_kin-like_C"/>
</dbReference>